<sequence>MAPLTSTVSDTIRIAGTIGMVAARDLEGTAFQAGAHAPGRAEQFAAYGRVPADDLRALCLGVPDDSDVGPREQAAGNESAHRVYALPDNAWRVEGGAQDLTRLVLSFLSGMERTARPHHNRQGG</sequence>
<reference evidence="1" key="1">
    <citation type="submission" date="2022-10" db="EMBL/GenBank/DDBJ databases">
        <title>The complete genomes of actinobacterial strains from the NBC collection.</title>
        <authorList>
            <person name="Joergensen T.S."/>
            <person name="Alvarez Arevalo M."/>
            <person name="Sterndorff E.B."/>
            <person name="Faurdal D."/>
            <person name="Vuksanovic O."/>
            <person name="Mourched A.-S."/>
            <person name="Charusanti P."/>
            <person name="Shaw S."/>
            <person name="Blin K."/>
            <person name="Weber T."/>
        </authorList>
    </citation>
    <scope>NUCLEOTIDE SEQUENCE</scope>
    <source>
        <strain evidence="1">NBC 01771</strain>
    </source>
</reference>
<proteinExistence type="predicted"/>
<evidence type="ECO:0000313" key="2">
    <source>
        <dbReference type="Proteomes" id="UP001348369"/>
    </source>
</evidence>
<name>A0ACD4ZU65_9ACTN</name>
<evidence type="ECO:0000313" key="1">
    <source>
        <dbReference type="EMBL" id="WSC01716.1"/>
    </source>
</evidence>
<accession>A0ACD4ZU65</accession>
<keyword evidence="2" id="KW-1185">Reference proteome</keyword>
<dbReference type="EMBL" id="CP109109">
    <property type="protein sequence ID" value="WSC01716.1"/>
    <property type="molecule type" value="Genomic_DNA"/>
</dbReference>
<dbReference type="Proteomes" id="UP001348369">
    <property type="component" value="Chromosome"/>
</dbReference>
<protein>
    <submittedName>
        <fullName evidence="1">Uncharacterized protein</fullName>
    </submittedName>
</protein>
<gene>
    <name evidence="1" type="ORF">OG835_35045</name>
</gene>
<organism evidence="1 2">
    <name type="scientific">Streptomyces scopuliridis</name>
    <dbReference type="NCBI Taxonomy" id="452529"/>
    <lineage>
        <taxon>Bacteria</taxon>
        <taxon>Bacillati</taxon>
        <taxon>Actinomycetota</taxon>
        <taxon>Actinomycetes</taxon>
        <taxon>Kitasatosporales</taxon>
        <taxon>Streptomycetaceae</taxon>
        <taxon>Streptomyces</taxon>
    </lineage>
</organism>